<evidence type="ECO:0000313" key="3">
    <source>
        <dbReference type="EMBL" id="RIJ28479.1"/>
    </source>
</evidence>
<sequence length="187" mass="20436">MSQQRALSALGIVLVISLIANALLVGLWIGNTVGRGSSTPAERGPRGGGEDAVIARALESVLPDGARQDMRAAFRKGLREAAPYMREKHRARQQLKDALGADPFDPAALQQAFEDIRAADEQLTRSFHAVLSEELATLSPDQRAELVAWMDRMEARRRAWHGRFGEEGHGPRGHHNGPPPPLDDQPD</sequence>
<keyword evidence="4" id="KW-1185">Reference proteome</keyword>
<feature type="compositionally biased region" description="Pro residues" evidence="1">
    <location>
        <begin position="177"/>
        <end position="187"/>
    </location>
</feature>
<feature type="transmembrane region" description="Helical" evidence="2">
    <location>
        <begin position="7"/>
        <end position="29"/>
    </location>
</feature>
<feature type="region of interest" description="Disordered" evidence="1">
    <location>
        <begin position="161"/>
        <end position="187"/>
    </location>
</feature>
<name>A0A399RFT1_9PROT</name>
<evidence type="ECO:0000256" key="2">
    <source>
        <dbReference type="SAM" id="Phobius"/>
    </source>
</evidence>
<dbReference type="Proteomes" id="UP000266385">
    <property type="component" value="Unassembled WGS sequence"/>
</dbReference>
<keyword evidence="2" id="KW-1133">Transmembrane helix</keyword>
<comment type="caution">
    <text evidence="3">The sequence shown here is derived from an EMBL/GenBank/DDBJ whole genome shotgun (WGS) entry which is preliminary data.</text>
</comment>
<keyword evidence="2" id="KW-0472">Membrane</keyword>
<gene>
    <name evidence="3" type="ORF">D1223_13945</name>
</gene>
<dbReference type="AlphaFoldDB" id="A0A399RFT1"/>
<organism evidence="3 4">
    <name type="scientific">Henriciella mobilis</name>
    <dbReference type="NCBI Taxonomy" id="2305467"/>
    <lineage>
        <taxon>Bacteria</taxon>
        <taxon>Pseudomonadati</taxon>
        <taxon>Pseudomonadota</taxon>
        <taxon>Alphaproteobacteria</taxon>
        <taxon>Hyphomonadales</taxon>
        <taxon>Hyphomonadaceae</taxon>
        <taxon>Henriciella</taxon>
    </lineage>
</organism>
<dbReference type="OrthoDB" id="7876971at2"/>
<dbReference type="EMBL" id="QWFX01000013">
    <property type="protein sequence ID" value="RIJ28479.1"/>
    <property type="molecule type" value="Genomic_DNA"/>
</dbReference>
<dbReference type="InterPro" id="IPR025961">
    <property type="entry name" value="Metal_resist"/>
</dbReference>
<proteinExistence type="predicted"/>
<keyword evidence="2" id="KW-0812">Transmembrane</keyword>
<dbReference type="Pfam" id="PF13801">
    <property type="entry name" value="Metal_resist"/>
    <property type="match status" value="1"/>
</dbReference>
<protein>
    <submittedName>
        <fullName evidence="3">Periplasmic heavy metal sensor</fullName>
    </submittedName>
</protein>
<accession>A0A399RFT1</accession>
<feature type="compositionally biased region" description="Basic and acidic residues" evidence="1">
    <location>
        <begin position="161"/>
        <end position="170"/>
    </location>
</feature>
<evidence type="ECO:0000256" key="1">
    <source>
        <dbReference type="SAM" id="MobiDB-lite"/>
    </source>
</evidence>
<evidence type="ECO:0000313" key="4">
    <source>
        <dbReference type="Proteomes" id="UP000266385"/>
    </source>
</evidence>
<dbReference type="RefSeq" id="WP_119377014.1">
    <property type="nucleotide sequence ID" value="NZ_QWFX01000013.1"/>
</dbReference>
<dbReference type="Gene3D" id="1.20.120.1490">
    <property type="match status" value="1"/>
</dbReference>
<reference evidence="3 4" key="1">
    <citation type="submission" date="2018-08" db="EMBL/GenBank/DDBJ databases">
        <title>Henriciella mobilis sp. nov., isolated from seawater.</title>
        <authorList>
            <person name="Cheng H."/>
            <person name="Wu Y.-H."/>
            <person name="Xu X.-W."/>
            <person name="Guo L.-L."/>
        </authorList>
    </citation>
    <scope>NUCLEOTIDE SEQUENCE [LARGE SCALE GENOMIC DNA]</scope>
    <source>
        <strain evidence="3 4">JN25</strain>
    </source>
</reference>